<keyword evidence="1" id="KW-0812">Transmembrane</keyword>
<protein>
    <submittedName>
        <fullName evidence="3">AMP-binding protein</fullName>
    </submittedName>
</protein>
<dbReference type="InterPro" id="IPR000873">
    <property type="entry name" value="AMP-dep_synth/lig_dom"/>
</dbReference>
<sequence length="144" mass="15557">MTRPSDIDRRSNQLARMLIAYGVGPGVSVVLALGGRGESVLAHRAVAKLGGDVVHIDPLMPRDRILATIANARADLGITIAPYSAPLPSSVHWLELDNPDIERECDEQWPGPLTVRDRGGALWARSLAELRWSAPEQHGIIEGA</sequence>
<dbReference type="AlphaFoldDB" id="A0A848KIP3"/>
<keyword evidence="4" id="KW-1185">Reference proteome</keyword>
<dbReference type="Proteomes" id="UP000535543">
    <property type="component" value="Unassembled WGS sequence"/>
</dbReference>
<keyword evidence="1" id="KW-0472">Membrane</keyword>
<dbReference type="RefSeq" id="WP_169593062.1">
    <property type="nucleotide sequence ID" value="NZ_VCQU01000011.1"/>
</dbReference>
<keyword evidence="1" id="KW-1133">Transmembrane helix</keyword>
<reference evidence="3 4" key="1">
    <citation type="submission" date="2019-05" db="EMBL/GenBank/DDBJ databases">
        <authorList>
            <person name="Lee S.D."/>
        </authorList>
    </citation>
    <scope>NUCLEOTIDE SEQUENCE [LARGE SCALE GENOMIC DNA]</scope>
    <source>
        <strain evidence="3 4">YC2-7</strain>
    </source>
</reference>
<gene>
    <name evidence="3" type="ORF">FGL95_26425</name>
</gene>
<feature type="domain" description="AMP-dependent synthetase/ligase" evidence="2">
    <location>
        <begin position="6"/>
        <end position="91"/>
    </location>
</feature>
<proteinExistence type="predicted"/>
<evidence type="ECO:0000313" key="3">
    <source>
        <dbReference type="EMBL" id="NMN98575.1"/>
    </source>
</evidence>
<comment type="caution">
    <text evidence="3">The sequence shown here is derived from an EMBL/GenBank/DDBJ whole genome shotgun (WGS) entry which is preliminary data.</text>
</comment>
<dbReference type="Gene3D" id="3.40.50.980">
    <property type="match status" value="1"/>
</dbReference>
<feature type="transmembrane region" description="Helical" evidence="1">
    <location>
        <begin position="14"/>
        <end position="34"/>
    </location>
</feature>
<accession>A0A848KIP3</accession>
<dbReference type="Pfam" id="PF00501">
    <property type="entry name" value="AMP-binding"/>
    <property type="match status" value="1"/>
</dbReference>
<evidence type="ECO:0000259" key="2">
    <source>
        <dbReference type="Pfam" id="PF00501"/>
    </source>
</evidence>
<dbReference type="EMBL" id="VCQU01000011">
    <property type="protein sequence ID" value="NMN98575.1"/>
    <property type="molecule type" value="Genomic_DNA"/>
</dbReference>
<dbReference type="SUPFAM" id="SSF56801">
    <property type="entry name" value="Acetyl-CoA synthetase-like"/>
    <property type="match status" value="1"/>
</dbReference>
<evidence type="ECO:0000256" key="1">
    <source>
        <dbReference type="SAM" id="Phobius"/>
    </source>
</evidence>
<name>A0A848KIP3_9NOCA</name>
<reference evidence="3 4" key="2">
    <citation type="submission" date="2020-06" db="EMBL/GenBank/DDBJ databases">
        <title>Antribacter stalactiti gen. nov., sp. nov., a new member of the family Nacardiaceae isolated from a cave.</title>
        <authorList>
            <person name="Kim I.S."/>
        </authorList>
    </citation>
    <scope>NUCLEOTIDE SEQUENCE [LARGE SCALE GENOMIC DNA]</scope>
    <source>
        <strain evidence="3 4">YC2-7</strain>
    </source>
</reference>
<evidence type="ECO:0000313" key="4">
    <source>
        <dbReference type="Proteomes" id="UP000535543"/>
    </source>
</evidence>
<organism evidence="3 4">
    <name type="scientific">Antrihabitans stalactiti</name>
    <dbReference type="NCBI Taxonomy" id="2584121"/>
    <lineage>
        <taxon>Bacteria</taxon>
        <taxon>Bacillati</taxon>
        <taxon>Actinomycetota</taxon>
        <taxon>Actinomycetes</taxon>
        <taxon>Mycobacteriales</taxon>
        <taxon>Nocardiaceae</taxon>
        <taxon>Antrihabitans</taxon>
    </lineage>
</organism>